<dbReference type="HAMAP" id="MF_01633">
    <property type="entry name" value="QueC"/>
    <property type="match status" value="1"/>
</dbReference>
<accession>A0A6M3YNG9</accession>
<evidence type="ECO:0000313" key="12">
    <source>
        <dbReference type="Proteomes" id="UP000503037"/>
    </source>
</evidence>
<evidence type="ECO:0000256" key="2">
    <source>
        <dbReference type="ARBA" id="ARBA00022598"/>
    </source>
</evidence>
<evidence type="ECO:0000256" key="3">
    <source>
        <dbReference type="ARBA" id="ARBA00022723"/>
    </source>
</evidence>
<dbReference type="PANTHER" id="PTHR42914">
    <property type="entry name" value="7-CYANO-7-DEAZAGUANINE SYNTHASE"/>
    <property type="match status" value="1"/>
</dbReference>
<evidence type="ECO:0000313" key="11">
    <source>
        <dbReference type="EMBL" id="QJI53370.1"/>
    </source>
</evidence>
<dbReference type="GO" id="GO:0046872">
    <property type="term" value="F:metal ion binding"/>
    <property type="evidence" value="ECO:0007669"/>
    <property type="project" value="UniProtKB-KW"/>
</dbReference>
<proteinExistence type="inferred from homology"/>
<keyword evidence="6" id="KW-0067">ATP-binding</keyword>
<evidence type="ECO:0000256" key="8">
    <source>
        <dbReference type="ARBA" id="ARBA00039149"/>
    </source>
</evidence>
<dbReference type="Pfam" id="PF06508">
    <property type="entry name" value="QueC"/>
    <property type="match status" value="1"/>
</dbReference>
<comment type="catalytic activity">
    <reaction evidence="9">
        <text>7-carboxy-7-carbaguanine + NH4(+) + 2 ATP = 7-cyano-7-carbaguanine + 2 AMP + 2 diphosphate + 2 H(+)</text>
        <dbReference type="Rhea" id="RHEA:27982"/>
        <dbReference type="ChEBI" id="CHEBI:15378"/>
        <dbReference type="ChEBI" id="CHEBI:28938"/>
        <dbReference type="ChEBI" id="CHEBI:30616"/>
        <dbReference type="ChEBI" id="CHEBI:33019"/>
        <dbReference type="ChEBI" id="CHEBI:45075"/>
        <dbReference type="ChEBI" id="CHEBI:61036"/>
        <dbReference type="ChEBI" id="CHEBI:456215"/>
        <dbReference type="EC" id="6.3.4.20"/>
    </reaction>
</comment>
<dbReference type="SUPFAM" id="SSF56235">
    <property type="entry name" value="N-terminal nucleophile aminohydrolases (Ntn hydrolases)"/>
    <property type="match status" value="1"/>
</dbReference>
<dbReference type="SUPFAM" id="SSF52402">
    <property type="entry name" value="Adenine nucleotide alpha hydrolases-like"/>
    <property type="match status" value="1"/>
</dbReference>
<dbReference type="PANTHER" id="PTHR42914:SF1">
    <property type="entry name" value="7-CYANO-7-DEAZAGUANINE SYNTHASE"/>
    <property type="match status" value="1"/>
</dbReference>
<gene>
    <name evidence="11" type="ORF">vBAcoSR7M_48</name>
</gene>
<evidence type="ECO:0000256" key="4">
    <source>
        <dbReference type="ARBA" id="ARBA00022741"/>
    </source>
</evidence>
<comment type="similarity">
    <text evidence="7">Belongs to the QueC family.</text>
</comment>
<keyword evidence="4" id="KW-0547">Nucleotide-binding</keyword>
<dbReference type="Proteomes" id="UP000503037">
    <property type="component" value="Segment"/>
</dbReference>
<dbReference type="CDD" id="cd01995">
    <property type="entry name" value="QueC-like"/>
    <property type="match status" value="1"/>
</dbReference>
<dbReference type="NCBIfam" id="TIGR00364">
    <property type="entry name" value="7-cyano-7-deazaguanine synthase QueC"/>
    <property type="match status" value="1"/>
</dbReference>
<dbReference type="InterPro" id="IPR014729">
    <property type="entry name" value="Rossmann-like_a/b/a_fold"/>
</dbReference>
<protein>
    <recommendedName>
        <fullName evidence="8">7-cyano-7-deazaguanine synthase</fullName>
        <ecNumber evidence="8">6.3.4.20</ecNumber>
    </recommendedName>
</protein>
<comment type="pathway">
    <text evidence="1">Purine metabolism; 7-cyano-7-deazaguanine biosynthesis.</text>
</comment>
<keyword evidence="2" id="KW-0436">Ligase</keyword>
<evidence type="ECO:0000256" key="1">
    <source>
        <dbReference type="ARBA" id="ARBA00005061"/>
    </source>
</evidence>
<reference evidence="12" key="1">
    <citation type="submission" date="2020-04" db="EMBL/GenBank/DDBJ databases">
        <authorList>
            <person name="Ma R."/>
            <person name="Lai J."/>
            <person name="Yang Y."/>
            <person name="Jiao N."/>
            <person name="Zhang R."/>
        </authorList>
    </citation>
    <scope>NUCLEOTIDE SEQUENCE [LARGE SCALE GENOMIC DNA]</scope>
</reference>
<dbReference type="InterPro" id="IPR017932">
    <property type="entry name" value="GATase_2_dom"/>
</dbReference>
<keyword evidence="5" id="KW-0862">Zinc</keyword>
<feature type="domain" description="Glutamine amidotransferase type-2" evidence="10">
    <location>
        <begin position="2"/>
        <end position="233"/>
    </location>
</feature>
<sequence length="468" mass="52228">MCSVFGAIIPIIKDSGHRARLAAQINKLIKSSTERGRDGYGWLLTYRVGNQKEALIHRHAGQFSEWENPILMLPEHVRVFDIKIIGNVRAEPTTEYVMEKMPEDQQPYKCQNWAVVHNGTIANDAELRTNEIPTSIDSAAIPEILAQEELTMKPFKVFEVFKSAIRKLVGSYGIIGSHAGMAQSMFVATNYRPIWYSTDNDCNTFFASSEDYLPSDENVKSLPPYSTAEFDMAGLSSVERLDPYFVNKPRKRALVIASGGLDSTVAASKCINDGMDVKLIHFQYGCRAETHEVEAIEKIAERLNVPFKLFPLNIYDKGSSHLFDSDATIAGGEEGAEYAHEWVPARNLVMLAIATSYAEANGFDYIVLGNNLEEAGAYPDNEPEFIKRMNKVMPYAVGDGKRVEIIMPVGNLMKHEIVALGHTVGAPMDLTWSCYKNGNLHCGKCGPCFMRKTAFKINGKEEVIQYEE</sequence>
<dbReference type="GO" id="GO:0016874">
    <property type="term" value="F:ligase activity"/>
    <property type="evidence" value="ECO:0007669"/>
    <property type="project" value="UniProtKB-KW"/>
</dbReference>
<evidence type="ECO:0000256" key="7">
    <source>
        <dbReference type="ARBA" id="ARBA00037993"/>
    </source>
</evidence>
<dbReference type="InterPro" id="IPR029055">
    <property type="entry name" value="Ntn_hydrolases_N"/>
</dbReference>
<evidence type="ECO:0000256" key="6">
    <source>
        <dbReference type="ARBA" id="ARBA00022840"/>
    </source>
</evidence>
<evidence type="ECO:0000259" key="10">
    <source>
        <dbReference type="PROSITE" id="PS51278"/>
    </source>
</evidence>
<dbReference type="Gene3D" id="3.40.50.620">
    <property type="entry name" value="HUPs"/>
    <property type="match status" value="1"/>
</dbReference>
<evidence type="ECO:0000256" key="9">
    <source>
        <dbReference type="ARBA" id="ARBA00047890"/>
    </source>
</evidence>
<evidence type="ECO:0000256" key="5">
    <source>
        <dbReference type="ARBA" id="ARBA00022833"/>
    </source>
</evidence>
<dbReference type="EMBL" id="MT345684">
    <property type="protein sequence ID" value="QJI53370.1"/>
    <property type="molecule type" value="Genomic_DNA"/>
</dbReference>
<organism evidence="11 12">
    <name type="scientific">Alteromonas phage vB_AcoS-R7M</name>
    <dbReference type="NCBI Taxonomy" id="2729541"/>
    <lineage>
        <taxon>Viruses</taxon>
        <taxon>Duplodnaviria</taxon>
        <taxon>Heunggongvirae</taxon>
        <taxon>Uroviricota</taxon>
        <taxon>Caudoviricetes</taxon>
        <taxon>Queuovirinae</taxon>
        <taxon>Amoyvirus</taxon>
        <taxon>Amoyvirus R7M</taxon>
    </lineage>
</organism>
<dbReference type="EC" id="6.3.4.20" evidence="8"/>
<dbReference type="Pfam" id="PF13537">
    <property type="entry name" value="GATase_7"/>
    <property type="match status" value="1"/>
</dbReference>
<keyword evidence="12" id="KW-1185">Reference proteome</keyword>
<dbReference type="InterPro" id="IPR018317">
    <property type="entry name" value="QueC"/>
</dbReference>
<dbReference type="Gene3D" id="3.60.20.10">
    <property type="entry name" value="Glutamine Phosphoribosylpyrophosphate, subunit 1, domain 1"/>
    <property type="match status" value="1"/>
</dbReference>
<name>A0A6M3YNG9_9CAUD</name>
<dbReference type="GO" id="GO:0005524">
    <property type="term" value="F:ATP binding"/>
    <property type="evidence" value="ECO:0007669"/>
    <property type="project" value="UniProtKB-KW"/>
</dbReference>
<keyword evidence="3" id="KW-0479">Metal-binding</keyword>
<dbReference type="PROSITE" id="PS51278">
    <property type="entry name" value="GATASE_TYPE_2"/>
    <property type="match status" value="1"/>
</dbReference>
<dbReference type="CDD" id="cd00352">
    <property type="entry name" value="Gn_AT_II"/>
    <property type="match status" value="1"/>
</dbReference>